<dbReference type="InterPro" id="IPR047111">
    <property type="entry name" value="YbaP-like"/>
</dbReference>
<protein>
    <submittedName>
        <fullName evidence="2">TraB/GumN family protein</fullName>
    </submittedName>
</protein>
<proteinExistence type="predicted"/>
<accession>A0ABS7SJ14</accession>
<evidence type="ECO:0000256" key="1">
    <source>
        <dbReference type="SAM" id="SignalP"/>
    </source>
</evidence>
<dbReference type="PANTHER" id="PTHR40590:SF1">
    <property type="entry name" value="CYTOPLASMIC PROTEIN"/>
    <property type="match status" value="1"/>
</dbReference>
<keyword evidence="1" id="KW-0732">Signal</keyword>
<dbReference type="Pfam" id="PF01963">
    <property type="entry name" value="TraB_PrgY_gumN"/>
    <property type="match status" value="1"/>
</dbReference>
<dbReference type="InterPro" id="IPR002816">
    <property type="entry name" value="TraB/PrgY/GumN_fam"/>
</dbReference>
<evidence type="ECO:0000313" key="2">
    <source>
        <dbReference type="EMBL" id="MBZ2206196.1"/>
    </source>
</evidence>
<organism evidence="2 3">
    <name type="scientific">Massilia soli</name>
    <dbReference type="NCBI Taxonomy" id="2792854"/>
    <lineage>
        <taxon>Bacteria</taxon>
        <taxon>Pseudomonadati</taxon>
        <taxon>Pseudomonadota</taxon>
        <taxon>Betaproteobacteria</taxon>
        <taxon>Burkholderiales</taxon>
        <taxon>Oxalobacteraceae</taxon>
        <taxon>Telluria group</taxon>
        <taxon>Massilia</taxon>
    </lineage>
</organism>
<name>A0ABS7SJ14_9BURK</name>
<gene>
    <name evidence="2" type="ORF">I4X03_002865</name>
</gene>
<dbReference type="Proteomes" id="UP000809349">
    <property type="component" value="Unassembled WGS sequence"/>
</dbReference>
<dbReference type="PANTHER" id="PTHR40590">
    <property type="entry name" value="CYTOPLASMIC PROTEIN-RELATED"/>
    <property type="match status" value="1"/>
</dbReference>
<sequence length="296" mass="32070">MRRQIIVILLSLFCFALPSAWGADRGALFKVSANGHTMYLFGTIHVGTPAFYPLEPRIAKAVAGASTLALEIDLARDPAAMSQALKEHGMLGPGGTLYQRMTPELGARLRKELARVGFDPAMVANMQPWLAATLLTLGEFGAQGYRPNLAVDLHLADLARERGVPVTELETIGAQLALFSSVSEAEQLRFLEEALLLSEQGRLASEAREAVVAWETANQAGLDAIAKRIEEDQTSGGRFMREVVLNQRNVTMADKLAQLLKQKNNSVAAVGVLHLVGKTSVPVLLRARGMAVERVY</sequence>
<keyword evidence="3" id="KW-1185">Reference proteome</keyword>
<feature type="signal peptide" evidence="1">
    <location>
        <begin position="1"/>
        <end position="22"/>
    </location>
</feature>
<feature type="chain" id="PRO_5045522315" evidence="1">
    <location>
        <begin position="23"/>
        <end position="296"/>
    </location>
</feature>
<evidence type="ECO:0000313" key="3">
    <source>
        <dbReference type="Proteomes" id="UP000809349"/>
    </source>
</evidence>
<reference evidence="2 3" key="1">
    <citation type="submission" date="2021-08" db="EMBL/GenBank/DDBJ databases">
        <title>Massilia sp. R798.</title>
        <authorList>
            <person name="Baek J.H."/>
            <person name="Jung H.S."/>
            <person name="Kim K.R."/>
            <person name="Jeon C.O."/>
        </authorList>
    </citation>
    <scope>NUCLEOTIDE SEQUENCE [LARGE SCALE GENOMIC DNA]</scope>
    <source>
        <strain evidence="2 3">R798</strain>
    </source>
</reference>
<comment type="caution">
    <text evidence="2">The sequence shown here is derived from an EMBL/GenBank/DDBJ whole genome shotgun (WGS) entry which is preliminary data.</text>
</comment>
<dbReference type="EMBL" id="JAFBIL020000001">
    <property type="protein sequence ID" value="MBZ2206196.1"/>
    <property type="molecule type" value="Genomic_DNA"/>
</dbReference>
<dbReference type="RefSeq" id="WP_223465309.1">
    <property type="nucleotide sequence ID" value="NZ_JAFBIL020000001.1"/>
</dbReference>
<dbReference type="CDD" id="cd14789">
    <property type="entry name" value="Tiki"/>
    <property type="match status" value="1"/>
</dbReference>